<gene>
    <name evidence="2" type="primary">Acey_s0378.g298</name>
    <name evidence="2" type="ORF">Y032_0378g298</name>
</gene>
<name>A0A016RUI2_9BILA</name>
<evidence type="ECO:0000313" key="2">
    <source>
        <dbReference type="EMBL" id="EYB81624.1"/>
    </source>
</evidence>
<keyword evidence="1" id="KW-1133">Transmembrane helix</keyword>
<keyword evidence="1" id="KW-0812">Transmembrane</keyword>
<comment type="caution">
    <text evidence="2">The sequence shown here is derived from an EMBL/GenBank/DDBJ whole genome shotgun (WGS) entry which is preliminary data.</text>
</comment>
<dbReference type="EMBL" id="JARK01001714">
    <property type="protein sequence ID" value="EYB81624.1"/>
    <property type="molecule type" value="Genomic_DNA"/>
</dbReference>
<keyword evidence="3" id="KW-1185">Reference proteome</keyword>
<keyword evidence="1" id="KW-0472">Membrane</keyword>
<feature type="transmembrane region" description="Helical" evidence="1">
    <location>
        <begin position="21"/>
        <end position="41"/>
    </location>
</feature>
<accession>A0A016RUI2</accession>
<dbReference type="Proteomes" id="UP000024635">
    <property type="component" value="Unassembled WGS sequence"/>
</dbReference>
<sequence>MGKTHFLVTQTKGMVVPISEVILHLVIIKILIILSTTVVTCGSGAKKKLRTEGIDEAQYGRQSLVNASVGAKSASMSSEANPGGVG</sequence>
<protein>
    <submittedName>
        <fullName evidence="2">Uncharacterized protein</fullName>
    </submittedName>
</protein>
<dbReference type="AlphaFoldDB" id="A0A016RUI2"/>
<organism evidence="2 3">
    <name type="scientific">Ancylostoma ceylanicum</name>
    <dbReference type="NCBI Taxonomy" id="53326"/>
    <lineage>
        <taxon>Eukaryota</taxon>
        <taxon>Metazoa</taxon>
        <taxon>Ecdysozoa</taxon>
        <taxon>Nematoda</taxon>
        <taxon>Chromadorea</taxon>
        <taxon>Rhabditida</taxon>
        <taxon>Rhabditina</taxon>
        <taxon>Rhabditomorpha</taxon>
        <taxon>Strongyloidea</taxon>
        <taxon>Ancylostomatidae</taxon>
        <taxon>Ancylostomatinae</taxon>
        <taxon>Ancylostoma</taxon>
    </lineage>
</organism>
<evidence type="ECO:0000313" key="3">
    <source>
        <dbReference type="Proteomes" id="UP000024635"/>
    </source>
</evidence>
<reference evidence="3" key="1">
    <citation type="journal article" date="2015" name="Nat. Genet.">
        <title>The genome and transcriptome of the zoonotic hookworm Ancylostoma ceylanicum identify infection-specific gene families.</title>
        <authorList>
            <person name="Schwarz E.M."/>
            <person name="Hu Y."/>
            <person name="Antoshechkin I."/>
            <person name="Miller M.M."/>
            <person name="Sternberg P.W."/>
            <person name="Aroian R.V."/>
        </authorList>
    </citation>
    <scope>NUCLEOTIDE SEQUENCE</scope>
    <source>
        <strain evidence="3">HY135</strain>
    </source>
</reference>
<proteinExistence type="predicted"/>
<evidence type="ECO:0000256" key="1">
    <source>
        <dbReference type="SAM" id="Phobius"/>
    </source>
</evidence>